<dbReference type="EnsemblFungi" id="PTTG_29848-t43_1">
    <property type="protein sequence ID" value="PTTG_29848-t43_1-p1"/>
    <property type="gene ID" value="PTTG_29848"/>
</dbReference>
<name>A0A180G1G1_PUCT1</name>
<dbReference type="PANTHER" id="PTHR48159">
    <property type="entry name" value="MULE DOMAIN-CONTAINING PROTEIN"/>
    <property type="match status" value="1"/>
</dbReference>
<reference evidence="2" key="4">
    <citation type="submission" date="2025-05" db="UniProtKB">
        <authorList>
            <consortium name="EnsemblFungi"/>
        </authorList>
    </citation>
    <scope>IDENTIFICATION</scope>
    <source>
        <strain evidence="2">isolate 1-1 / race 1 (BBBD)</strain>
    </source>
</reference>
<proteinExistence type="predicted"/>
<sequence length="201" mass="23260">MSDCALAIKNGATAAYADLGAQAPKIYWCVFHVLKAFKSKAILYLQDNSEDAITEFRNVLYEQRVCPEILLARLYVKWSRINPAFVRYVQIQWHTNVTHWAMYFRSTPHQGTHTNNYVEAWHRKLKGQFSDSRERRRIDELVQVLTDQVHTSFVMTQIQVAQGIKRQTTNKFQSLAKASIDGYSPVVMSLLGIHVIRHANY</sequence>
<dbReference type="AlphaFoldDB" id="A0A180G1G1"/>
<evidence type="ECO:0000313" key="2">
    <source>
        <dbReference type="EnsemblFungi" id="PTTG_29848-t43_1-p1"/>
    </source>
</evidence>
<organism evidence="1">
    <name type="scientific">Puccinia triticina (isolate 1-1 / race 1 (BBBD))</name>
    <name type="common">Brown leaf rust fungus</name>
    <dbReference type="NCBI Taxonomy" id="630390"/>
    <lineage>
        <taxon>Eukaryota</taxon>
        <taxon>Fungi</taxon>
        <taxon>Dikarya</taxon>
        <taxon>Basidiomycota</taxon>
        <taxon>Pucciniomycotina</taxon>
        <taxon>Pucciniomycetes</taxon>
        <taxon>Pucciniales</taxon>
        <taxon>Pucciniaceae</taxon>
        <taxon>Puccinia</taxon>
    </lineage>
</organism>
<dbReference type="OrthoDB" id="2495412at2759"/>
<evidence type="ECO:0008006" key="4">
    <source>
        <dbReference type="Google" id="ProtNLM"/>
    </source>
</evidence>
<feature type="non-terminal residue" evidence="1">
    <location>
        <position position="201"/>
    </location>
</feature>
<protein>
    <recommendedName>
        <fullName evidence="4">MULE transposase domain-containing protein</fullName>
    </recommendedName>
</protein>
<reference evidence="2 3" key="3">
    <citation type="journal article" date="2017" name="G3 (Bethesda)">
        <title>Comparative analysis highlights variable genome content of wheat rusts and divergence of the mating loci.</title>
        <authorList>
            <person name="Cuomo C.A."/>
            <person name="Bakkeren G."/>
            <person name="Khalil H.B."/>
            <person name="Panwar V."/>
            <person name="Joly D."/>
            <person name="Linning R."/>
            <person name="Sakthikumar S."/>
            <person name="Song X."/>
            <person name="Adiconis X."/>
            <person name="Fan L."/>
            <person name="Goldberg J.M."/>
            <person name="Levin J.Z."/>
            <person name="Young S."/>
            <person name="Zeng Q."/>
            <person name="Anikster Y."/>
            <person name="Bruce M."/>
            <person name="Wang M."/>
            <person name="Yin C."/>
            <person name="McCallum B."/>
            <person name="Szabo L.J."/>
            <person name="Hulbert S."/>
            <person name="Chen X."/>
            <person name="Fellers J.P."/>
        </authorList>
    </citation>
    <scope>NUCLEOTIDE SEQUENCE</scope>
    <source>
        <strain evidence="3">Isolate 1-1 / race 1 (BBBD)</strain>
        <strain evidence="2">isolate 1-1 / race 1 (BBBD)</strain>
    </source>
</reference>
<dbReference type="Proteomes" id="UP000005240">
    <property type="component" value="Unassembled WGS sequence"/>
</dbReference>
<dbReference type="PANTHER" id="PTHR48159:SF1">
    <property type="entry name" value="MEMBRANE-ASSOCIATED GIANT PROTEIN ANTIGEN, PUTATIVE-RELATED"/>
    <property type="match status" value="1"/>
</dbReference>
<keyword evidence="3" id="KW-1185">Reference proteome</keyword>
<dbReference type="STRING" id="630390.A0A180G1G1"/>
<evidence type="ECO:0000313" key="3">
    <source>
        <dbReference type="Proteomes" id="UP000005240"/>
    </source>
</evidence>
<accession>A0A180G1G1</accession>
<reference evidence="1" key="1">
    <citation type="submission" date="2009-11" db="EMBL/GenBank/DDBJ databases">
        <authorList>
            <consortium name="The Broad Institute Genome Sequencing Platform"/>
            <person name="Ward D."/>
            <person name="Feldgarden M."/>
            <person name="Earl A."/>
            <person name="Young S.K."/>
            <person name="Zeng Q."/>
            <person name="Koehrsen M."/>
            <person name="Alvarado L."/>
            <person name="Berlin A."/>
            <person name="Bochicchio J."/>
            <person name="Borenstein D."/>
            <person name="Chapman S.B."/>
            <person name="Chen Z."/>
            <person name="Engels R."/>
            <person name="Freedman E."/>
            <person name="Gellesch M."/>
            <person name="Goldberg J."/>
            <person name="Griggs A."/>
            <person name="Gujja S."/>
            <person name="Heilman E."/>
            <person name="Heiman D."/>
            <person name="Hepburn T."/>
            <person name="Howarth C."/>
            <person name="Jen D."/>
            <person name="Larson L."/>
            <person name="Lewis B."/>
            <person name="Mehta T."/>
            <person name="Park D."/>
            <person name="Pearson M."/>
            <person name="Roberts A."/>
            <person name="Saif S."/>
            <person name="Shea T."/>
            <person name="Shenoy N."/>
            <person name="Sisk P."/>
            <person name="Stolte C."/>
            <person name="Sykes S."/>
            <person name="Thomson T."/>
            <person name="Walk T."/>
            <person name="White J."/>
            <person name="Yandava C."/>
            <person name="Izard J."/>
            <person name="Baranova O.V."/>
            <person name="Blanton J.M."/>
            <person name="Tanner A.C."/>
            <person name="Dewhirst F.E."/>
            <person name="Haas B."/>
            <person name="Nusbaum C."/>
            <person name="Birren B."/>
        </authorList>
    </citation>
    <scope>NUCLEOTIDE SEQUENCE [LARGE SCALE GENOMIC DNA]</scope>
    <source>
        <strain evidence="1">1-1 BBBD Race 1</strain>
    </source>
</reference>
<dbReference type="VEuPathDB" id="FungiDB:PTTG_29848"/>
<reference evidence="1" key="2">
    <citation type="submission" date="2016-05" db="EMBL/GenBank/DDBJ databases">
        <title>Comparative analysis highlights variable genome content of wheat rusts and divergence of the mating loci.</title>
        <authorList>
            <person name="Cuomo C.A."/>
            <person name="Bakkeren G."/>
            <person name="Szabo L."/>
            <person name="Khalil H."/>
            <person name="Joly D."/>
            <person name="Goldberg J."/>
            <person name="Young S."/>
            <person name="Zeng Q."/>
            <person name="Fellers J."/>
        </authorList>
    </citation>
    <scope>NUCLEOTIDE SEQUENCE [LARGE SCALE GENOMIC DNA]</scope>
    <source>
        <strain evidence="1">1-1 BBBD Race 1</strain>
    </source>
</reference>
<evidence type="ECO:0000313" key="1">
    <source>
        <dbReference type="EMBL" id="OAV86535.1"/>
    </source>
</evidence>
<gene>
    <name evidence="1" type="ORF">PTTG_29848</name>
</gene>
<dbReference type="EMBL" id="ADAS02001033">
    <property type="protein sequence ID" value="OAV86535.1"/>
    <property type="molecule type" value="Genomic_DNA"/>
</dbReference>